<evidence type="ECO:0000313" key="4">
    <source>
        <dbReference type="Proteomes" id="UP001595640"/>
    </source>
</evidence>
<sequence length="163" mass="17825">MKCHQFAGIAVLLGASFGPAIAAPDMTPEELLATLNALHQRQAEIAELAEQRADRAGVSDLAEALQQDHIILADWLAQAAEGGPGDASAVSLPGSDTYQQLKGLDGEKFDTAFLRYQTQLHEHALELLEQNLPEESELFSYTNLIKVTHEAMRKHLALIQVER</sequence>
<dbReference type="Proteomes" id="UP001595640">
    <property type="component" value="Unassembled WGS sequence"/>
</dbReference>
<feature type="signal peptide" evidence="1">
    <location>
        <begin position="1"/>
        <end position="22"/>
    </location>
</feature>
<dbReference type="InterPro" id="IPR012347">
    <property type="entry name" value="Ferritin-like"/>
</dbReference>
<dbReference type="EMBL" id="JBHRUH010000039">
    <property type="protein sequence ID" value="MFC3294033.1"/>
    <property type="molecule type" value="Genomic_DNA"/>
</dbReference>
<keyword evidence="1" id="KW-0732">Signal</keyword>
<dbReference type="InterPro" id="IPR025419">
    <property type="entry name" value="DUF4142"/>
</dbReference>
<dbReference type="RefSeq" id="WP_019020194.1">
    <property type="nucleotide sequence ID" value="NZ_BMXD01000015.1"/>
</dbReference>
<evidence type="ECO:0000313" key="3">
    <source>
        <dbReference type="EMBL" id="MFC3294033.1"/>
    </source>
</evidence>
<reference evidence="4" key="1">
    <citation type="journal article" date="2019" name="Int. J. Syst. Evol. Microbiol.">
        <title>The Global Catalogue of Microorganisms (GCM) 10K type strain sequencing project: providing services to taxonomists for standard genome sequencing and annotation.</title>
        <authorList>
            <consortium name="The Broad Institute Genomics Platform"/>
            <consortium name="The Broad Institute Genome Sequencing Center for Infectious Disease"/>
            <person name="Wu L."/>
            <person name="Ma J."/>
        </authorList>
    </citation>
    <scope>NUCLEOTIDE SEQUENCE [LARGE SCALE GENOMIC DNA]</scope>
    <source>
        <strain evidence="4">KCTC 12847</strain>
    </source>
</reference>
<dbReference type="Gene3D" id="1.20.1260.10">
    <property type="match status" value="1"/>
</dbReference>
<keyword evidence="4" id="KW-1185">Reference proteome</keyword>
<dbReference type="PANTHER" id="PTHR38593:SF1">
    <property type="entry name" value="BLR2558 PROTEIN"/>
    <property type="match status" value="1"/>
</dbReference>
<gene>
    <name evidence="3" type="ORF">ACFOEI_18470</name>
</gene>
<feature type="chain" id="PRO_5045140940" evidence="1">
    <location>
        <begin position="23"/>
        <end position="163"/>
    </location>
</feature>
<dbReference type="PANTHER" id="PTHR38593">
    <property type="entry name" value="BLR2558 PROTEIN"/>
    <property type="match status" value="1"/>
</dbReference>
<accession>A0ABV7M708</accession>
<proteinExistence type="predicted"/>
<feature type="domain" description="DUF4142" evidence="2">
    <location>
        <begin position="28"/>
        <end position="158"/>
    </location>
</feature>
<evidence type="ECO:0000256" key="1">
    <source>
        <dbReference type="SAM" id="SignalP"/>
    </source>
</evidence>
<comment type="caution">
    <text evidence="3">The sequence shown here is derived from an EMBL/GenBank/DDBJ whole genome shotgun (WGS) entry which is preliminary data.</text>
</comment>
<evidence type="ECO:0000259" key="2">
    <source>
        <dbReference type="Pfam" id="PF13628"/>
    </source>
</evidence>
<name>A0ABV7M708_9GAMM</name>
<organism evidence="3 4">
    <name type="scientific">Modicisalibacter luteus</name>
    <dbReference type="NCBI Taxonomy" id="453962"/>
    <lineage>
        <taxon>Bacteria</taxon>
        <taxon>Pseudomonadati</taxon>
        <taxon>Pseudomonadota</taxon>
        <taxon>Gammaproteobacteria</taxon>
        <taxon>Oceanospirillales</taxon>
        <taxon>Halomonadaceae</taxon>
        <taxon>Modicisalibacter</taxon>
    </lineage>
</organism>
<dbReference type="Pfam" id="PF13628">
    <property type="entry name" value="DUF4142"/>
    <property type="match status" value="1"/>
</dbReference>
<protein>
    <submittedName>
        <fullName evidence="3">DUF4142 domain-containing protein</fullName>
    </submittedName>
</protein>